<name>Z9JUW6_9MICO</name>
<dbReference type="OrthoDB" id="3510103at2"/>
<keyword evidence="4 7" id="KW-1133">Transmembrane helix</keyword>
<feature type="transmembrane region" description="Helical" evidence="7">
    <location>
        <begin position="22"/>
        <end position="46"/>
    </location>
</feature>
<dbReference type="Proteomes" id="UP000023067">
    <property type="component" value="Unassembled WGS sequence"/>
</dbReference>
<evidence type="ECO:0000259" key="8">
    <source>
        <dbReference type="Pfam" id="PF02687"/>
    </source>
</evidence>
<comment type="subcellular location">
    <subcellularLocation>
        <location evidence="1">Cell membrane</location>
        <topology evidence="1">Multi-pass membrane protein</topology>
    </subcellularLocation>
</comment>
<dbReference type="EMBL" id="JDYK01000006">
    <property type="protein sequence ID" value="EWS81532.1"/>
    <property type="molecule type" value="Genomic_DNA"/>
</dbReference>
<feature type="domain" description="MacB-like periplasmic core" evidence="9">
    <location>
        <begin position="23"/>
        <end position="214"/>
    </location>
</feature>
<feature type="domain" description="ABC3 transporter permease C-terminal" evidence="8">
    <location>
        <begin position="276"/>
        <end position="395"/>
    </location>
</feature>
<feature type="transmembrane region" description="Helical" evidence="7">
    <location>
        <begin position="274"/>
        <end position="298"/>
    </location>
</feature>
<evidence type="ECO:0000256" key="1">
    <source>
        <dbReference type="ARBA" id="ARBA00004651"/>
    </source>
</evidence>
<feature type="transmembrane region" description="Helical" evidence="7">
    <location>
        <begin position="318"/>
        <end position="345"/>
    </location>
</feature>
<dbReference type="Pfam" id="PF02687">
    <property type="entry name" value="FtsX"/>
    <property type="match status" value="1"/>
</dbReference>
<dbReference type="eggNOG" id="COG0577">
    <property type="taxonomic scope" value="Bacteria"/>
</dbReference>
<evidence type="ECO:0000259" key="9">
    <source>
        <dbReference type="Pfam" id="PF12704"/>
    </source>
</evidence>
<dbReference type="InterPro" id="IPR003838">
    <property type="entry name" value="ABC3_permease_C"/>
</dbReference>
<evidence type="ECO:0000256" key="7">
    <source>
        <dbReference type="SAM" id="Phobius"/>
    </source>
</evidence>
<dbReference type="STRING" id="396014.BF93_15140"/>
<dbReference type="Pfam" id="PF12704">
    <property type="entry name" value="MacB_PCD"/>
    <property type="match status" value="1"/>
</dbReference>
<evidence type="ECO:0000256" key="4">
    <source>
        <dbReference type="ARBA" id="ARBA00022989"/>
    </source>
</evidence>
<evidence type="ECO:0000256" key="2">
    <source>
        <dbReference type="ARBA" id="ARBA00022475"/>
    </source>
</evidence>
<keyword evidence="3 7" id="KW-0812">Transmembrane</keyword>
<dbReference type="InterPro" id="IPR050250">
    <property type="entry name" value="Macrolide_Exporter_MacB"/>
</dbReference>
<protein>
    <submittedName>
        <fullName evidence="10">ABC transporter permease</fullName>
    </submittedName>
</protein>
<keyword evidence="5 7" id="KW-0472">Membrane</keyword>
<comment type="similarity">
    <text evidence="6">Belongs to the ABC-4 integral membrane protein family.</text>
</comment>
<dbReference type="PATRIC" id="fig|396014.3.peg.1374"/>
<keyword evidence="2" id="KW-1003">Cell membrane</keyword>
<evidence type="ECO:0000256" key="3">
    <source>
        <dbReference type="ARBA" id="ARBA00022692"/>
    </source>
</evidence>
<gene>
    <name evidence="10" type="ORF">BF93_15140</name>
</gene>
<sequence length="403" mass="42863">MTGLVASIVEAYGELRVNKGRIMLSLIGVAFSVFALTATLGAGGMLSSALEQSVETFSGRPTVLTVMQSEPPTGEIHPEQRDEVVLREIDRLGIDQRTRYSPLSLRYQTGSGVRTAQVTAVDPAYADMFRLRPEQGRWLADSDARRLAPAVVVNSEMWELMGRPEVGRDTVTLYAVDEQTSGQALLVGVLPKDPANAGMGAMAYTPMASVQELPGVEDTDLSYAEYRVWVPPEEADAVTGRLNSALRETDAGRFETYSGGFSFEDSGFGTLRTAIIVIAVVILLLGALGLVNISLVTVRYRVREIGIRRSYGATGGRIFTGVMMESVVATVLSGAVGVAGAVALVRAPFTQNAFRDMGLVDLPPFPVSAVLIGLLAATAVGILAGALPALIATRIKVIDAIRS</sequence>
<accession>Z9JUW6</accession>
<dbReference type="AlphaFoldDB" id="Z9JUW6"/>
<dbReference type="HOGENOM" id="CLU_682953_0_0_11"/>
<evidence type="ECO:0000313" key="10">
    <source>
        <dbReference type="EMBL" id="EWS81532.1"/>
    </source>
</evidence>
<evidence type="ECO:0000256" key="6">
    <source>
        <dbReference type="ARBA" id="ARBA00038076"/>
    </source>
</evidence>
<dbReference type="GO" id="GO:0005886">
    <property type="term" value="C:plasma membrane"/>
    <property type="evidence" value="ECO:0007669"/>
    <property type="project" value="UniProtKB-SubCell"/>
</dbReference>
<dbReference type="InterPro" id="IPR025857">
    <property type="entry name" value="MacB_PCD"/>
</dbReference>
<dbReference type="PANTHER" id="PTHR30572">
    <property type="entry name" value="MEMBRANE COMPONENT OF TRANSPORTER-RELATED"/>
    <property type="match status" value="1"/>
</dbReference>
<feature type="transmembrane region" description="Helical" evidence="7">
    <location>
        <begin position="365"/>
        <end position="392"/>
    </location>
</feature>
<evidence type="ECO:0000256" key="5">
    <source>
        <dbReference type="ARBA" id="ARBA00023136"/>
    </source>
</evidence>
<comment type="caution">
    <text evidence="10">The sequence shown here is derived from an EMBL/GenBank/DDBJ whole genome shotgun (WGS) entry which is preliminary data.</text>
</comment>
<proteinExistence type="inferred from homology"/>
<keyword evidence="11" id="KW-1185">Reference proteome</keyword>
<dbReference type="RefSeq" id="WP_038371591.1">
    <property type="nucleotide sequence ID" value="NZ_KK069991.1"/>
</dbReference>
<dbReference type="GO" id="GO:0022857">
    <property type="term" value="F:transmembrane transporter activity"/>
    <property type="evidence" value="ECO:0007669"/>
    <property type="project" value="TreeGrafter"/>
</dbReference>
<organism evidence="10 11">
    <name type="scientific">Brachybacterium phenoliresistens</name>
    <dbReference type="NCBI Taxonomy" id="396014"/>
    <lineage>
        <taxon>Bacteria</taxon>
        <taxon>Bacillati</taxon>
        <taxon>Actinomycetota</taxon>
        <taxon>Actinomycetes</taxon>
        <taxon>Micrococcales</taxon>
        <taxon>Dermabacteraceae</taxon>
        <taxon>Brachybacterium</taxon>
    </lineage>
</organism>
<reference evidence="10 11" key="1">
    <citation type="submission" date="2014-02" db="EMBL/GenBank/DDBJ databases">
        <title>Genome sequence of Brachybacterium phenoliresistens strain W13A50.</title>
        <authorList>
            <person name="Wang X."/>
        </authorList>
    </citation>
    <scope>NUCLEOTIDE SEQUENCE [LARGE SCALE GENOMIC DNA]</scope>
    <source>
        <strain evidence="10 11">W13A50</strain>
    </source>
</reference>
<dbReference type="PANTHER" id="PTHR30572:SF4">
    <property type="entry name" value="ABC TRANSPORTER PERMEASE YTRF"/>
    <property type="match status" value="1"/>
</dbReference>
<evidence type="ECO:0000313" key="11">
    <source>
        <dbReference type="Proteomes" id="UP000023067"/>
    </source>
</evidence>